<dbReference type="PRINTS" id="PR00195">
    <property type="entry name" value="DYNAMIN"/>
</dbReference>
<dbReference type="OrthoDB" id="5061070at2759"/>
<dbReference type="Pfam" id="PF00350">
    <property type="entry name" value="Dynamin_N"/>
    <property type="match status" value="1"/>
</dbReference>
<evidence type="ECO:0000256" key="1">
    <source>
        <dbReference type="ARBA" id="ARBA00022741"/>
    </source>
</evidence>
<dbReference type="GO" id="GO:0008017">
    <property type="term" value="F:microtubule binding"/>
    <property type="evidence" value="ECO:0007669"/>
    <property type="project" value="TreeGrafter"/>
</dbReference>
<dbReference type="PANTHER" id="PTHR11566">
    <property type="entry name" value="DYNAMIN"/>
    <property type="match status" value="1"/>
</dbReference>
<feature type="compositionally biased region" description="Acidic residues" evidence="3">
    <location>
        <begin position="436"/>
        <end position="446"/>
    </location>
</feature>
<feature type="region of interest" description="Disordered" evidence="3">
    <location>
        <begin position="582"/>
        <end position="605"/>
    </location>
</feature>
<feature type="domain" description="Dynamin-type G" evidence="4">
    <location>
        <begin position="35"/>
        <end position="342"/>
    </location>
</feature>
<evidence type="ECO:0000256" key="3">
    <source>
        <dbReference type="SAM" id="MobiDB-lite"/>
    </source>
</evidence>
<dbReference type="InterPro" id="IPR022812">
    <property type="entry name" value="Dynamin"/>
</dbReference>
<dbReference type="GO" id="GO:0003924">
    <property type="term" value="F:GTPase activity"/>
    <property type="evidence" value="ECO:0007669"/>
    <property type="project" value="InterPro"/>
</dbReference>
<dbReference type="SMART" id="SM00053">
    <property type="entry name" value="DYNc"/>
    <property type="match status" value="1"/>
</dbReference>
<dbReference type="Pfam" id="PF01031">
    <property type="entry name" value="Dynamin_M"/>
    <property type="match status" value="2"/>
</dbReference>
<dbReference type="SUPFAM" id="SSF52540">
    <property type="entry name" value="P-loop containing nucleoside triphosphate hydrolases"/>
    <property type="match status" value="1"/>
</dbReference>
<dbReference type="InterPro" id="IPR027417">
    <property type="entry name" value="P-loop_NTPase"/>
</dbReference>
<dbReference type="GO" id="GO:0005874">
    <property type="term" value="C:microtubule"/>
    <property type="evidence" value="ECO:0007669"/>
    <property type="project" value="TreeGrafter"/>
</dbReference>
<reference evidence="5 6" key="1">
    <citation type="submission" date="2018-11" db="EMBL/GenBank/DDBJ databases">
        <title>Genome assembly of Steccherinum ochraceum LE-BIN_3174, the white-rot fungus of the Steccherinaceae family (The Residual Polyporoid clade, Polyporales, Basidiomycota).</title>
        <authorList>
            <person name="Fedorova T.V."/>
            <person name="Glazunova O.A."/>
            <person name="Landesman E.O."/>
            <person name="Moiseenko K.V."/>
            <person name="Psurtseva N.V."/>
            <person name="Savinova O.S."/>
            <person name="Shakhova N.V."/>
            <person name="Tyazhelova T.V."/>
            <person name="Vasina D.V."/>
        </authorList>
    </citation>
    <scope>NUCLEOTIDE SEQUENCE [LARGE SCALE GENOMIC DNA]</scope>
    <source>
        <strain evidence="5 6">LE-BIN_3174</strain>
    </source>
</reference>
<name>A0A4R0R6X7_9APHY</name>
<dbReference type="PROSITE" id="PS51718">
    <property type="entry name" value="G_DYNAMIN_2"/>
    <property type="match status" value="1"/>
</dbReference>
<dbReference type="InterPro" id="IPR030381">
    <property type="entry name" value="G_DYNAMIN_dom"/>
</dbReference>
<comment type="caution">
    <text evidence="5">The sequence shown here is derived from an EMBL/GenBank/DDBJ whole genome shotgun (WGS) entry which is preliminary data.</text>
</comment>
<sequence length="605" mass="67843">MSETQLSSVDSGYAKRRKEHLALINQLRAIGAQADLDLPRIAVIGNQSAGKSSLVEAISGINVPRDAGTCTRCPMECRLAFSSGPWQCQVSIRWEYNADGTLADEIREDFFGDVITDKSKVELALRRAQLAILNPKQTTRKFVDMDVDTLKSSSFDGTLKFSRNVVCVDLMGPELTDLAFVDLPGIIQNAEKETVELVEELVRSHIKGNCLILVTVPMSDDIENQKALQIANQEDPKGSRTIGVMTKPDTLTVGATKARGIWLDVIEGRRSQLRHGYYCTRQPDDDERTNGITAEQARKAEADFFARTSPWSSTAHPERFGTRNLIASLSKLLSGIIDDTLPKLQSQVTSQLQNCTARLAALPPQITTEPASYVLSLVTTFCGDINLLVHGDSEHAALVQQNRKTYAAYKKEIRSSAPQFVPYPTRREEDSAWQDPDLDGEDEDEQLDPHDDGKLYLEDVRRHIQISLTRELPNNVPYSAKIALIHKTQDSWQLDSHKCLSTVQKSLEKTVTQLVNTHFQRYDTLKGRLIHYVMELLRDKYGETWKQILFALGCEGRPYTQNGHYLQVTKDKWLAKYKDARAGKTPFNDGPSPKKRRTAPKQTPS</sequence>
<protein>
    <recommendedName>
        <fullName evidence="4">Dynamin-type G domain-containing protein</fullName>
    </recommendedName>
</protein>
<keyword evidence="2" id="KW-0342">GTP-binding</keyword>
<evidence type="ECO:0000256" key="2">
    <source>
        <dbReference type="ARBA" id="ARBA00023134"/>
    </source>
</evidence>
<keyword evidence="6" id="KW-1185">Reference proteome</keyword>
<dbReference type="Gene3D" id="3.40.50.300">
    <property type="entry name" value="P-loop containing nucleotide triphosphate hydrolases"/>
    <property type="match status" value="1"/>
</dbReference>
<dbReference type="GO" id="GO:0005737">
    <property type="term" value="C:cytoplasm"/>
    <property type="evidence" value="ECO:0007669"/>
    <property type="project" value="TreeGrafter"/>
</dbReference>
<dbReference type="Gene3D" id="1.20.120.1240">
    <property type="entry name" value="Dynamin, middle domain"/>
    <property type="match status" value="1"/>
</dbReference>
<gene>
    <name evidence="5" type="ORF">EIP91_005824</name>
</gene>
<dbReference type="GO" id="GO:0005525">
    <property type="term" value="F:GTP binding"/>
    <property type="evidence" value="ECO:0007669"/>
    <property type="project" value="InterPro"/>
</dbReference>
<dbReference type="AlphaFoldDB" id="A0A4R0R6X7"/>
<evidence type="ECO:0000313" key="5">
    <source>
        <dbReference type="EMBL" id="TCD63212.1"/>
    </source>
</evidence>
<dbReference type="EMBL" id="RWJN01000314">
    <property type="protein sequence ID" value="TCD63212.1"/>
    <property type="molecule type" value="Genomic_DNA"/>
</dbReference>
<proteinExistence type="predicted"/>
<dbReference type="InterPro" id="IPR000375">
    <property type="entry name" value="Dynamin_stalk"/>
</dbReference>
<feature type="region of interest" description="Disordered" evidence="3">
    <location>
        <begin position="419"/>
        <end position="451"/>
    </location>
</feature>
<dbReference type="Proteomes" id="UP000292702">
    <property type="component" value="Unassembled WGS sequence"/>
</dbReference>
<evidence type="ECO:0000313" key="6">
    <source>
        <dbReference type="Proteomes" id="UP000292702"/>
    </source>
</evidence>
<evidence type="ECO:0000259" key="4">
    <source>
        <dbReference type="PROSITE" id="PS51718"/>
    </source>
</evidence>
<organism evidence="5 6">
    <name type="scientific">Steccherinum ochraceum</name>
    <dbReference type="NCBI Taxonomy" id="92696"/>
    <lineage>
        <taxon>Eukaryota</taxon>
        <taxon>Fungi</taxon>
        <taxon>Dikarya</taxon>
        <taxon>Basidiomycota</taxon>
        <taxon>Agaricomycotina</taxon>
        <taxon>Agaricomycetes</taxon>
        <taxon>Polyporales</taxon>
        <taxon>Steccherinaceae</taxon>
        <taxon>Steccherinum</taxon>
    </lineage>
</organism>
<dbReference type="STRING" id="92696.A0A4R0R6X7"/>
<accession>A0A4R0R6X7</accession>
<dbReference type="CDD" id="cd08771">
    <property type="entry name" value="DLP_1"/>
    <property type="match status" value="1"/>
</dbReference>
<dbReference type="InterPro" id="IPR045063">
    <property type="entry name" value="Dynamin_N"/>
</dbReference>
<dbReference type="InterPro" id="IPR001401">
    <property type="entry name" value="Dynamin_GTPase"/>
</dbReference>
<keyword evidence="1" id="KW-0547">Nucleotide-binding</keyword>
<dbReference type="GO" id="GO:0016020">
    <property type="term" value="C:membrane"/>
    <property type="evidence" value="ECO:0007669"/>
    <property type="project" value="TreeGrafter"/>
</dbReference>